<evidence type="ECO:0000256" key="2">
    <source>
        <dbReference type="ARBA" id="ARBA00023157"/>
    </source>
</evidence>
<dbReference type="EMBL" id="CM015714">
    <property type="protein sequence ID" value="KAF3687387.1"/>
    <property type="molecule type" value="Genomic_DNA"/>
</dbReference>
<keyword evidence="1 5" id="KW-0732">Signal</keyword>
<dbReference type="GO" id="GO:0009986">
    <property type="term" value="C:cell surface"/>
    <property type="evidence" value="ECO:0007669"/>
    <property type="project" value="TreeGrafter"/>
</dbReference>
<dbReference type="PANTHER" id="PTHR16423:SF7">
    <property type="entry name" value="NATURAL CYTOTOXICITY TRIGGERING RECEPTOR 2"/>
    <property type="match status" value="1"/>
</dbReference>
<accession>A0A6G1PAW1</accession>
<name>A0A6G1PAW1_CHAAH</name>
<dbReference type="Pfam" id="PF07686">
    <property type="entry name" value="V-set"/>
    <property type="match status" value="1"/>
</dbReference>
<sequence length="277" mass="31309">MWISWKTTITAIVTVLQIQALISERTSTVAGVEGQTCSFRCEYPAKIQSNLKFLWRVDDSLYNSLIRTSKENEWVRNRHFSLYDNTTGGFIIIRVDKLVQEDTGVYWCGVDVSSLPDYVCVIQLKVIRAFNKSLFLTAMMCVAAMLFVCLFTLCLLLTVKHRSSAPRHNRQVSADYETMMPREGIQPEDCCTCPECDGLGALSTAPPPNEVCSVFKLKQRESTVTLGISEYVDVDLPGHQYQHLDLDQLEENVYHSLQGNPGPKEEKPLAVKEQLNC</sequence>
<feature type="transmembrane region" description="Helical" evidence="4">
    <location>
        <begin position="134"/>
        <end position="159"/>
    </location>
</feature>
<feature type="chain" id="PRO_5026296929" evidence="5">
    <location>
        <begin position="24"/>
        <end position="277"/>
    </location>
</feature>
<evidence type="ECO:0000256" key="4">
    <source>
        <dbReference type="SAM" id="Phobius"/>
    </source>
</evidence>
<dbReference type="AlphaFoldDB" id="A0A6G1PAW1"/>
<dbReference type="SUPFAM" id="SSF48726">
    <property type="entry name" value="Immunoglobulin"/>
    <property type="match status" value="1"/>
</dbReference>
<reference evidence="8" key="2">
    <citation type="submission" date="2019-02" db="EMBL/GenBank/DDBJ databases">
        <title>Opniocepnalus argus Var Kimnra genome.</title>
        <authorList>
            <person name="Zhou C."/>
            <person name="Xiao S."/>
        </authorList>
    </citation>
    <scope>NUCLEOTIDE SEQUENCE [LARGE SCALE GENOMIC DNA]</scope>
</reference>
<keyword evidence="8" id="KW-1185">Reference proteome</keyword>
<evidence type="ECO:0000259" key="6">
    <source>
        <dbReference type="PROSITE" id="PS50835"/>
    </source>
</evidence>
<keyword evidence="2" id="KW-1015">Disulfide bond</keyword>
<evidence type="ECO:0000313" key="8">
    <source>
        <dbReference type="Proteomes" id="UP000503349"/>
    </source>
</evidence>
<dbReference type="InterPro" id="IPR013783">
    <property type="entry name" value="Ig-like_fold"/>
</dbReference>
<proteinExistence type="predicted"/>
<feature type="signal peptide" evidence="5">
    <location>
        <begin position="1"/>
        <end position="23"/>
    </location>
</feature>
<keyword evidence="3" id="KW-0393">Immunoglobulin domain</keyword>
<dbReference type="PANTHER" id="PTHR16423">
    <property type="entry name" value="TREM-LIKE TRANSCRIPT PROTEIN"/>
    <property type="match status" value="1"/>
</dbReference>
<dbReference type="InterPro" id="IPR003599">
    <property type="entry name" value="Ig_sub"/>
</dbReference>
<dbReference type="Gene3D" id="2.60.40.10">
    <property type="entry name" value="Immunoglobulins"/>
    <property type="match status" value="1"/>
</dbReference>
<feature type="domain" description="Ig-like" evidence="6">
    <location>
        <begin position="33"/>
        <end position="110"/>
    </location>
</feature>
<dbReference type="GO" id="GO:0038023">
    <property type="term" value="F:signaling receptor activity"/>
    <property type="evidence" value="ECO:0007669"/>
    <property type="project" value="TreeGrafter"/>
</dbReference>
<dbReference type="InterPro" id="IPR036179">
    <property type="entry name" value="Ig-like_dom_sf"/>
</dbReference>
<dbReference type="InterPro" id="IPR052314">
    <property type="entry name" value="Immune_rcpt_domain"/>
</dbReference>
<evidence type="ECO:0000256" key="5">
    <source>
        <dbReference type="SAM" id="SignalP"/>
    </source>
</evidence>
<gene>
    <name evidence="7" type="ORF">EXN66_Car003059</name>
</gene>
<dbReference type="InterPro" id="IPR013106">
    <property type="entry name" value="Ig_V-set"/>
</dbReference>
<protein>
    <submittedName>
        <fullName evidence="7">CMRF35-like molecule 6</fullName>
    </submittedName>
</protein>
<keyword evidence="4" id="KW-1133">Transmembrane helix</keyword>
<evidence type="ECO:0000256" key="3">
    <source>
        <dbReference type="ARBA" id="ARBA00023319"/>
    </source>
</evidence>
<reference evidence="7 8" key="1">
    <citation type="submission" date="2019-02" db="EMBL/GenBank/DDBJ databases">
        <title>Opniocepnalus argus genome.</title>
        <authorList>
            <person name="Zhou C."/>
            <person name="Xiao S."/>
        </authorList>
    </citation>
    <scope>NUCLEOTIDE SEQUENCE [LARGE SCALE GENOMIC DNA]</scope>
    <source>
        <strain evidence="7">OARG1902GOOAL</strain>
        <tissue evidence="7">Muscle</tissue>
    </source>
</reference>
<keyword evidence="4" id="KW-0472">Membrane</keyword>
<dbReference type="Proteomes" id="UP000503349">
    <property type="component" value="Chromosome 3"/>
</dbReference>
<dbReference type="InterPro" id="IPR007110">
    <property type="entry name" value="Ig-like_dom"/>
</dbReference>
<evidence type="ECO:0000256" key="1">
    <source>
        <dbReference type="ARBA" id="ARBA00022729"/>
    </source>
</evidence>
<dbReference type="PROSITE" id="PS50835">
    <property type="entry name" value="IG_LIKE"/>
    <property type="match status" value="1"/>
</dbReference>
<organism evidence="7 8">
    <name type="scientific">Channa argus</name>
    <name type="common">Northern snakehead</name>
    <name type="synonym">Ophicephalus argus</name>
    <dbReference type="NCBI Taxonomy" id="215402"/>
    <lineage>
        <taxon>Eukaryota</taxon>
        <taxon>Metazoa</taxon>
        <taxon>Chordata</taxon>
        <taxon>Craniata</taxon>
        <taxon>Vertebrata</taxon>
        <taxon>Euteleostomi</taxon>
        <taxon>Actinopterygii</taxon>
        <taxon>Neopterygii</taxon>
        <taxon>Teleostei</taxon>
        <taxon>Neoteleostei</taxon>
        <taxon>Acanthomorphata</taxon>
        <taxon>Anabantaria</taxon>
        <taxon>Anabantiformes</taxon>
        <taxon>Channoidei</taxon>
        <taxon>Channidae</taxon>
        <taxon>Channa</taxon>
    </lineage>
</organism>
<keyword evidence="4" id="KW-0812">Transmembrane</keyword>
<evidence type="ECO:0000313" key="7">
    <source>
        <dbReference type="EMBL" id="KAF3687387.1"/>
    </source>
</evidence>
<dbReference type="SMART" id="SM00409">
    <property type="entry name" value="IG"/>
    <property type="match status" value="1"/>
</dbReference>